<organism evidence="4 5">
    <name type="scientific">Phenylobacterium conjunctum</name>
    <dbReference type="NCBI Taxonomy" id="1298959"/>
    <lineage>
        <taxon>Bacteria</taxon>
        <taxon>Pseudomonadati</taxon>
        <taxon>Pseudomonadota</taxon>
        <taxon>Alphaproteobacteria</taxon>
        <taxon>Caulobacterales</taxon>
        <taxon>Caulobacteraceae</taxon>
        <taxon>Phenylobacterium</taxon>
    </lineage>
</organism>
<dbReference type="Gene3D" id="1.10.357.10">
    <property type="entry name" value="Tetracycline Repressor, domain 2"/>
    <property type="match status" value="1"/>
</dbReference>
<name>A0ABW3SXB6_9CAUL</name>
<proteinExistence type="predicted"/>
<evidence type="ECO:0000256" key="1">
    <source>
        <dbReference type="ARBA" id="ARBA00023125"/>
    </source>
</evidence>
<keyword evidence="5" id="KW-1185">Reference proteome</keyword>
<protein>
    <submittedName>
        <fullName evidence="4">TetR/AcrR family transcriptional regulator</fullName>
    </submittedName>
</protein>
<accession>A0ABW3SXB6</accession>
<evidence type="ECO:0000313" key="5">
    <source>
        <dbReference type="Proteomes" id="UP001597216"/>
    </source>
</evidence>
<dbReference type="InterPro" id="IPR050109">
    <property type="entry name" value="HTH-type_TetR-like_transc_reg"/>
</dbReference>
<dbReference type="Pfam" id="PF00440">
    <property type="entry name" value="TetR_N"/>
    <property type="match status" value="1"/>
</dbReference>
<dbReference type="PROSITE" id="PS50977">
    <property type="entry name" value="HTH_TETR_2"/>
    <property type="match status" value="1"/>
</dbReference>
<dbReference type="RefSeq" id="WP_377352444.1">
    <property type="nucleotide sequence ID" value="NZ_JBHTLQ010000005.1"/>
</dbReference>
<comment type="caution">
    <text evidence="4">The sequence shown here is derived from an EMBL/GenBank/DDBJ whole genome shotgun (WGS) entry which is preliminary data.</text>
</comment>
<dbReference type="SUPFAM" id="SSF46689">
    <property type="entry name" value="Homeodomain-like"/>
    <property type="match status" value="1"/>
</dbReference>
<dbReference type="InterPro" id="IPR001647">
    <property type="entry name" value="HTH_TetR"/>
</dbReference>
<dbReference type="InterPro" id="IPR009057">
    <property type="entry name" value="Homeodomain-like_sf"/>
</dbReference>
<evidence type="ECO:0000259" key="3">
    <source>
        <dbReference type="PROSITE" id="PS50977"/>
    </source>
</evidence>
<dbReference type="PANTHER" id="PTHR30055:SF223">
    <property type="entry name" value="HTH-TYPE TRANSCRIPTIONAL REGULATOR UIDR"/>
    <property type="match status" value="1"/>
</dbReference>
<keyword evidence="1 2" id="KW-0238">DNA-binding</keyword>
<evidence type="ECO:0000256" key="2">
    <source>
        <dbReference type="PROSITE-ProRule" id="PRU00335"/>
    </source>
</evidence>
<dbReference type="PANTHER" id="PTHR30055">
    <property type="entry name" value="HTH-TYPE TRANSCRIPTIONAL REGULATOR RUTR"/>
    <property type="match status" value="1"/>
</dbReference>
<dbReference type="Proteomes" id="UP001597216">
    <property type="component" value="Unassembled WGS sequence"/>
</dbReference>
<reference evidence="5" key="1">
    <citation type="journal article" date="2019" name="Int. J. Syst. Evol. Microbiol.">
        <title>The Global Catalogue of Microorganisms (GCM) 10K type strain sequencing project: providing services to taxonomists for standard genome sequencing and annotation.</title>
        <authorList>
            <consortium name="The Broad Institute Genomics Platform"/>
            <consortium name="The Broad Institute Genome Sequencing Center for Infectious Disease"/>
            <person name="Wu L."/>
            <person name="Ma J."/>
        </authorList>
    </citation>
    <scope>NUCLEOTIDE SEQUENCE [LARGE SCALE GENOMIC DNA]</scope>
    <source>
        <strain evidence="5">CCUG 55074</strain>
    </source>
</reference>
<evidence type="ECO:0000313" key="4">
    <source>
        <dbReference type="EMBL" id="MFD1189574.1"/>
    </source>
</evidence>
<dbReference type="EMBL" id="JBHTLQ010000005">
    <property type="protein sequence ID" value="MFD1189574.1"/>
    <property type="molecule type" value="Genomic_DNA"/>
</dbReference>
<feature type="DNA-binding region" description="H-T-H motif" evidence="2">
    <location>
        <begin position="37"/>
        <end position="56"/>
    </location>
</feature>
<dbReference type="PRINTS" id="PR00455">
    <property type="entry name" value="HTHTETR"/>
</dbReference>
<gene>
    <name evidence="4" type="ORF">ACFQ27_03200</name>
</gene>
<feature type="domain" description="HTH tetR-type" evidence="3">
    <location>
        <begin position="14"/>
        <end position="74"/>
    </location>
</feature>
<sequence>MAAAPKRRTRLAPEDRRNAILDQAAGLVIDQGLSGLTMEGVAARAEVSPALLYHYFPSRLDLLQAVLRREYERLHAAQAIENTASADFEDMVRRMTALSLRQSEERGLLIERLMSDPGVVAAFEVENRADRRAAVRFLSRRLARAHDIVEAEAEAIVELCMGITAAAGARIAAGTATRVKIEPLTIGMILGAISAGVAEIKRR</sequence>